<feature type="transmembrane region" description="Helical" evidence="2">
    <location>
        <begin position="71"/>
        <end position="91"/>
    </location>
</feature>
<protein>
    <recommendedName>
        <fullName evidence="3">DUF1279 domain-containing protein</fullName>
    </recommendedName>
</protein>
<name>A0A830I146_9CHLO</name>
<dbReference type="InterPro" id="IPR045866">
    <property type="entry name" value="FAM210A/B-like"/>
</dbReference>
<dbReference type="Pfam" id="PF06916">
    <property type="entry name" value="FAM210A-B_dom"/>
    <property type="match status" value="1"/>
</dbReference>
<dbReference type="GO" id="GO:0009507">
    <property type="term" value="C:chloroplast"/>
    <property type="evidence" value="ECO:0007669"/>
    <property type="project" value="TreeGrafter"/>
</dbReference>
<dbReference type="EMBL" id="BNJQ01000034">
    <property type="protein sequence ID" value="GHP11441.1"/>
    <property type="molecule type" value="Genomic_DNA"/>
</dbReference>
<dbReference type="PANTHER" id="PTHR21377:SF20">
    <property type="entry name" value="OS04G0416000 PROTEIN"/>
    <property type="match status" value="1"/>
</dbReference>
<dbReference type="AlphaFoldDB" id="A0A830I146"/>
<dbReference type="OrthoDB" id="426386at2759"/>
<reference evidence="4" key="1">
    <citation type="submission" date="2020-10" db="EMBL/GenBank/DDBJ databases">
        <title>Unveiling of a novel bifunctional photoreceptor, Dualchrome1, isolated from a cosmopolitan green alga.</title>
        <authorList>
            <person name="Suzuki S."/>
            <person name="Kawachi M."/>
        </authorList>
    </citation>
    <scope>NUCLEOTIDE SEQUENCE</scope>
    <source>
        <strain evidence="4">NIES 2893</strain>
    </source>
</reference>
<dbReference type="PANTHER" id="PTHR21377">
    <property type="entry name" value="PROTEIN FAM210B, MITOCHONDRIAL"/>
    <property type="match status" value="1"/>
</dbReference>
<sequence>MNPSDTSSKSEPPASPPAQSATSAEDKSLSDEAEEATRKWGLEAGLWKSFRQGGAEGKTTAKDLLKRYGSAYLMTSISLSLVSFTLFYLLVSNGIDVPALLAKVGINTGDTGQNIGTVALAYAAHKAASPIRFPPTVALTPVVANWLKSLRGDGGGDN</sequence>
<feature type="compositionally biased region" description="Low complexity" evidence="1">
    <location>
        <begin position="7"/>
        <end position="23"/>
    </location>
</feature>
<feature type="region of interest" description="Disordered" evidence="1">
    <location>
        <begin position="1"/>
        <end position="37"/>
    </location>
</feature>
<evidence type="ECO:0000313" key="5">
    <source>
        <dbReference type="Proteomes" id="UP000660262"/>
    </source>
</evidence>
<keyword evidence="2" id="KW-0812">Transmembrane</keyword>
<evidence type="ECO:0000313" key="4">
    <source>
        <dbReference type="EMBL" id="GHP11441.1"/>
    </source>
</evidence>
<keyword evidence="5" id="KW-1185">Reference proteome</keyword>
<proteinExistence type="predicted"/>
<dbReference type="InterPro" id="IPR009688">
    <property type="entry name" value="FAM210A/B-like_dom"/>
</dbReference>
<gene>
    <name evidence="4" type="ORF">PPROV_001016900</name>
</gene>
<evidence type="ECO:0000259" key="3">
    <source>
        <dbReference type="Pfam" id="PF06916"/>
    </source>
</evidence>
<feature type="compositionally biased region" description="Basic and acidic residues" evidence="1">
    <location>
        <begin position="24"/>
        <end position="37"/>
    </location>
</feature>
<dbReference type="Proteomes" id="UP000660262">
    <property type="component" value="Unassembled WGS sequence"/>
</dbReference>
<evidence type="ECO:0000256" key="2">
    <source>
        <dbReference type="SAM" id="Phobius"/>
    </source>
</evidence>
<accession>A0A830I146</accession>
<keyword evidence="2" id="KW-1133">Transmembrane helix</keyword>
<organism evidence="4 5">
    <name type="scientific">Pycnococcus provasolii</name>
    <dbReference type="NCBI Taxonomy" id="41880"/>
    <lineage>
        <taxon>Eukaryota</taxon>
        <taxon>Viridiplantae</taxon>
        <taxon>Chlorophyta</taxon>
        <taxon>Pseudoscourfieldiophyceae</taxon>
        <taxon>Pseudoscourfieldiales</taxon>
        <taxon>Pycnococcaceae</taxon>
        <taxon>Pycnococcus</taxon>
    </lineage>
</organism>
<feature type="domain" description="DUF1279" evidence="3">
    <location>
        <begin position="61"/>
        <end position="142"/>
    </location>
</feature>
<keyword evidence="2" id="KW-0472">Membrane</keyword>
<evidence type="ECO:0000256" key="1">
    <source>
        <dbReference type="SAM" id="MobiDB-lite"/>
    </source>
</evidence>
<comment type="caution">
    <text evidence="4">The sequence shown here is derived from an EMBL/GenBank/DDBJ whole genome shotgun (WGS) entry which is preliminary data.</text>
</comment>